<evidence type="ECO:0000313" key="2">
    <source>
        <dbReference type="Proteomes" id="UP000248806"/>
    </source>
</evidence>
<accession>A0A326U296</accession>
<gene>
    <name evidence="1" type="ORF">EI42_04233</name>
</gene>
<reference evidence="1 2" key="1">
    <citation type="submission" date="2018-06" db="EMBL/GenBank/DDBJ databases">
        <title>Genomic Encyclopedia of Archaeal and Bacterial Type Strains, Phase II (KMG-II): from individual species to whole genera.</title>
        <authorList>
            <person name="Goeker M."/>
        </authorList>
    </citation>
    <scope>NUCLEOTIDE SEQUENCE [LARGE SCALE GENOMIC DNA]</scope>
    <source>
        <strain evidence="1 2">ATCC BAA-1881</strain>
    </source>
</reference>
<dbReference type="AlphaFoldDB" id="A0A326U296"/>
<evidence type="ECO:0008006" key="3">
    <source>
        <dbReference type="Google" id="ProtNLM"/>
    </source>
</evidence>
<dbReference type="InterPro" id="IPR011990">
    <property type="entry name" value="TPR-like_helical_dom_sf"/>
</dbReference>
<dbReference type="OrthoDB" id="137354at2"/>
<dbReference type="SUPFAM" id="SSF48452">
    <property type="entry name" value="TPR-like"/>
    <property type="match status" value="2"/>
</dbReference>
<dbReference type="Proteomes" id="UP000248806">
    <property type="component" value="Unassembled WGS sequence"/>
</dbReference>
<dbReference type="Gene3D" id="1.25.40.10">
    <property type="entry name" value="Tetratricopeptide repeat domain"/>
    <property type="match status" value="2"/>
</dbReference>
<keyword evidence="2" id="KW-1185">Reference proteome</keyword>
<sequence>MQTDSNFLLRFDLFQQLVMWMSSGLHGERCSRQYLEKNRNLIEDDTEKELERLISAHAEETPEMKEKMDKHRMLLQETRKRGGTIQAIREAYVNLYGGFALDLPPWLESFQIQWEGLQQLHRPERTRRRIISILREALAQAQRECHTDPAIIAELHNQLGQLLVQGPQMVTQLAQIKALEEAILHHQQASNIYTMARYPLQYAKTQIYLGQAYLQYANGGPCTIGQRAIESFQEALKIYTFDLFPEQWLQTYTYLGSAYILTQVGDRNDNIETGIMYQKKALEHITEQTPRTLQAMIFLHLGDAYRVRTIGKRKENHSAARNYYYAALRIFTKTEHPYEWGLLHSRLAALKEEYPERNHEKRDKNLQYALVCYEEALSVYTPDTYLVEHAAVLRHIADIHFLRPRGDRISNLEQAALHYRRALSVFTSNTFPADYRQTLLKLAETSRMKQNLIKQQGEAQALSSSEISKDCG</sequence>
<proteinExistence type="predicted"/>
<dbReference type="RefSeq" id="WP_137686189.1">
    <property type="nucleotide sequence ID" value="NZ_BIFX01000001.1"/>
</dbReference>
<protein>
    <recommendedName>
        <fullName evidence="3">Tetratricopeptide repeat protein</fullName>
    </recommendedName>
</protein>
<organism evidence="1 2">
    <name type="scientific">Thermosporothrix hazakensis</name>
    <dbReference type="NCBI Taxonomy" id="644383"/>
    <lineage>
        <taxon>Bacteria</taxon>
        <taxon>Bacillati</taxon>
        <taxon>Chloroflexota</taxon>
        <taxon>Ktedonobacteria</taxon>
        <taxon>Ktedonobacterales</taxon>
        <taxon>Thermosporotrichaceae</taxon>
        <taxon>Thermosporothrix</taxon>
    </lineage>
</organism>
<name>A0A326U296_THEHA</name>
<comment type="caution">
    <text evidence="1">The sequence shown here is derived from an EMBL/GenBank/DDBJ whole genome shotgun (WGS) entry which is preliminary data.</text>
</comment>
<dbReference type="EMBL" id="QKUF01000018">
    <property type="protein sequence ID" value="PZW25389.1"/>
    <property type="molecule type" value="Genomic_DNA"/>
</dbReference>
<evidence type="ECO:0000313" key="1">
    <source>
        <dbReference type="EMBL" id="PZW25389.1"/>
    </source>
</evidence>